<dbReference type="Proteomes" id="UP001302321">
    <property type="component" value="Unassembled WGS sequence"/>
</dbReference>
<feature type="non-terminal residue" evidence="2">
    <location>
        <position position="1"/>
    </location>
</feature>
<keyword evidence="3" id="KW-1185">Reference proteome</keyword>
<accession>A0AAN7AB33</accession>
<reference evidence="2" key="2">
    <citation type="submission" date="2023-05" db="EMBL/GenBank/DDBJ databases">
        <authorList>
            <consortium name="Lawrence Berkeley National Laboratory"/>
            <person name="Steindorff A."/>
            <person name="Hensen N."/>
            <person name="Bonometti L."/>
            <person name="Westerberg I."/>
            <person name="Brannstrom I.O."/>
            <person name="Guillou S."/>
            <person name="Cros-Aarteil S."/>
            <person name="Calhoun S."/>
            <person name="Haridas S."/>
            <person name="Kuo A."/>
            <person name="Mondo S."/>
            <person name="Pangilinan J."/>
            <person name="Riley R."/>
            <person name="Labutti K."/>
            <person name="Andreopoulos B."/>
            <person name="Lipzen A."/>
            <person name="Chen C."/>
            <person name="Yanf M."/>
            <person name="Daum C."/>
            <person name="Ng V."/>
            <person name="Clum A."/>
            <person name="Ohm R."/>
            <person name="Martin F."/>
            <person name="Silar P."/>
            <person name="Natvig D."/>
            <person name="Lalanne C."/>
            <person name="Gautier V."/>
            <person name="Ament-Velasquez S.L."/>
            <person name="Kruys A."/>
            <person name="Hutchinson M.I."/>
            <person name="Powell A.J."/>
            <person name="Barry K."/>
            <person name="Miller A.N."/>
            <person name="Grigoriev I.V."/>
            <person name="Debuchy R."/>
            <person name="Gladieux P."/>
            <person name="Thoren M.H."/>
            <person name="Johannesson H."/>
        </authorList>
    </citation>
    <scope>NUCLEOTIDE SEQUENCE</scope>
    <source>
        <strain evidence="2">CBS 892.96</strain>
    </source>
</reference>
<comment type="caution">
    <text evidence="2">The sequence shown here is derived from an EMBL/GenBank/DDBJ whole genome shotgun (WGS) entry which is preliminary data.</text>
</comment>
<name>A0AAN7AB33_9PEZI</name>
<evidence type="ECO:0000313" key="3">
    <source>
        <dbReference type="Proteomes" id="UP001302321"/>
    </source>
</evidence>
<gene>
    <name evidence="2" type="ORF">QBC36DRAFT_364831</name>
</gene>
<feature type="region of interest" description="Disordered" evidence="1">
    <location>
        <begin position="294"/>
        <end position="314"/>
    </location>
</feature>
<proteinExistence type="predicted"/>
<organism evidence="2 3">
    <name type="scientific">Triangularia setosa</name>
    <dbReference type="NCBI Taxonomy" id="2587417"/>
    <lineage>
        <taxon>Eukaryota</taxon>
        <taxon>Fungi</taxon>
        <taxon>Dikarya</taxon>
        <taxon>Ascomycota</taxon>
        <taxon>Pezizomycotina</taxon>
        <taxon>Sordariomycetes</taxon>
        <taxon>Sordariomycetidae</taxon>
        <taxon>Sordariales</taxon>
        <taxon>Podosporaceae</taxon>
        <taxon>Triangularia</taxon>
    </lineage>
</organism>
<protein>
    <submittedName>
        <fullName evidence="2">Uncharacterized protein</fullName>
    </submittedName>
</protein>
<evidence type="ECO:0000256" key="1">
    <source>
        <dbReference type="SAM" id="MobiDB-lite"/>
    </source>
</evidence>
<feature type="compositionally biased region" description="Polar residues" evidence="1">
    <location>
        <begin position="303"/>
        <end position="314"/>
    </location>
</feature>
<evidence type="ECO:0000313" key="2">
    <source>
        <dbReference type="EMBL" id="KAK4179122.1"/>
    </source>
</evidence>
<dbReference type="AlphaFoldDB" id="A0AAN7AB33"/>
<dbReference type="EMBL" id="MU866123">
    <property type="protein sequence ID" value="KAK4179122.1"/>
    <property type="molecule type" value="Genomic_DNA"/>
</dbReference>
<sequence length="314" mass="34820">SRHWLSWGTVWNLQSKLSEQWQSFGLDSELLFHPAKMTQDLPRTLGCWTEIVIGVLSGLYDGGKRTPIDTWVDLIFEIFLAADKECKIPMEADRRELPSSDWPLGIQSHGFTALSDITGSIAQPILRRQGLHQEFHETSATYRTHSRNRDMEPLRWLERCPLDCEKDFAPGSTRLDVEPEWEGDPQTVTLRPEVNWFRLHATDLTTYKLEAITSGKLANLATPCTGFLIDASQSATALAYVLATIDTNGTQVAIAKDCLTCAYEHLQPGADEDLGAYRFSGNRKPEGGVIVIAPGNPMKESQDNGVSGSNGNTG</sequence>
<reference evidence="2" key="1">
    <citation type="journal article" date="2023" name="Mol. Phylogenet. Evol.">
        <title>Genome-scale phylogeny and comparative genomics of the fungal order Sordariales.</title>
        <authorList>
            <person name="Hensen N."/>
            <person name="Bonometti L."/>
            <person name="Westerberg I."/>
            <person name="Brannstrom I.O."/>
            <person name="Guillou S."/>
            <person name="Cros-Aarteil S."/>
            <person name="Calhoun S."/>
            <person name="Haridas S."/>
            <person name="Kuo A."/>
            <person name="Mondo S."/>
            <person name="Pangilinan J."/>
            <person name="Riley R."/>
            <person name="LaButti K."/>
            <person name="Andreopoulos B."/>
            <person name="Lipzen A."/>
            <person name="Chen C."/>
            <person name="Yan M."/>
            <person name="Daum C."/>
            <person name="Ng V."/>
            <person name="Clum A."/>
            <person name="Steindorff A."/>
            <person name="Ohm R.A."/>
            <person name="Martin F."/>
            <person name="Silar P."/>
            <person name="Natvig D.O."/>
            <person name="Lalanne C."/>
            <person name="Gautier V."/>
            <person name="Ament-Velasquez S.L."/>
            <person name="Kruys A."/>
            <person name="Hutchinson M.I."/>
            <person name="Powell A.J."/>
            <person name="Barry K."/>
            <person name="Miller A.N."/>
            <person name="Grigoriev I.V."/>
            <person name="Debuchy R."/>
            <person name="Gladieux P."/>
            <person name="Hiltunen Thoren M."/>
            <person name="Johannesson H."/>
        </authorList>
    </citation>
    <scope>NUCLEOTIDE SEQUENCE</scope>
    <source>
        <strain evidence="2">CBS 892.96</strain>
    </source>
</reference>